<feature type="region of interest" description="Disordered" evidence="2">
    <location>
        <begin position="1"/>
        <end position="121"/>
    </location>
</feature>
<feature type="transmembrane region" description="Helical" evidence="3">
    <location>
        <begin position="124"/>
        <end position="147"/>
    </location>
</feature>
<reference evidence="6 7" key="1">
    <citation type="submission" date="2019-09" db="EMBL/GenBank/DDBJ databases">
        <title>Isolation and identification of active actinomycetes.</title>
        <authorList>
            <person name="Yu Z."/>
            <person name="Han C."/>
            <person name="Yu B."/>
        </authorList>
    </citation>
    <scope>NUCLEOTIDE SEQUENCE [LARGE SCALE GENOMIC DNA]</scope>
    <source>
        <strain evidence="6 7">NEAU-H2</strain>
    </source>
</reference>
<dbReference type="Proteomes" id="UP000442990">
    <property type="component" value="Unassembled WGS sequence"/>
</dbReference>
<feature type="domain" description="Cell envelope-related transcriptional attenuator" evidence="4">
    <location>
        <begin position="198"/>
        <end position="370"/>
    </location>
</feature>
<feature type="compositionally biased region" description="Basic residues" evidence="2">
    <location>
        <begin position="112"/>
        <end position="121"/>
    </location>
</feature>
<dbReference type="NCBIfam" id="TIGR00350">
    <property type="entry name" value="lytR_cpsA_psr"/>
    <property type="match status" value="1"/>
</dbReference>
<feature type="compositionally biased region" description="Gly residues" evidence="2">
    <location>
        <begin position="96"/>
        <end position="111"/>
    </location>
</feature>
<accession>A0A7J5DLZ4</accession>
<comment type="caution">
    <text evidence="6">The sequence shown here is derived from an EMBL/GenBank/DDBJ whole genome shotgun (WGS) entry which is preliminary data.</text>
</comment>
<dbReference type="Gene3D" id="3.40.630.190">
    <property type="entry name" value="LCP protein"/>
    <property type="match status" value="1"/>
</dbReference>
<dbReference type="PANTHER" id="PTHR33392">
    <property type="entry name" value="POLYISOPRENYL-TEICHOIC ACID--PEPTIDOGLYCAN TEICHOIC ACID TRANSFERASE TAGU"/>
    <property type="match status" value="1"/>
</dbReference>
<feature type="region of interest" description="Disordered" evidence="2">
    <location>
        <begin position="235"/>
        <end position="262"/>
    </location>
</feature>
<keyword evidence="3" id="KW-1133">Transmembrane helix</keyword>
<feature type="domain" description="LytR/CpsA/Psr regulator C-terminal" evidence="5">
    <location>
        <begin position="481"/>
        <end position="573"/>
    </location>
</feature>
<evidence type="ECO:0000256" key="3">
    <source>
        <dbReference type="SAM" id="Phobius"/>
    </source>
</evidence>
<dbReference type="InterPro" id="IPR004474">
    <property type="entry name" value="LytR_CpsA_psr"/>
</dbReference>
<dbReference type="Gene3D" id="3.30.70.2390">
    <property type="match status" value="1"/>
</dbReference>
<evidence type="ECO:0000259" key="5">
    <source>
        <dbReference type="Pfam" id="PF13399"/>
    </source>
</evidence>
<evidence type="ECO:0000313" key="7">
    <source>
        <dbReference type="Proteomes" id="UP000442990"/>
    </source>
</evidence>
<dbReference type="EMBL" id="WBKG01000003">
    <property type="protein sequence ID" value="KAB1989734.1"/>
    <property type="molecule type" value="Genomic_DNA"/>
</dbReference>
<proteinExistence type="inferred from homology"/>
<dbReference type="Pfam" id="PF13399">
    <property type="entry name" value="LytR_C"/>
    <property type="match status" value="1"/>
</dbReference>
<dbReference type="Pfam" id="PF03816">
    <property type="entry name" value="LytR_cpsA_psr"/>
    <property type="match status" value="1"/>
</dbReference>
<dbReference type="AlphaFoldDB" id="A0A7J5DLZ4"/>
<evidence type="ECO:0000259" key="4">
    <source>
        <dbReference type="Pfam" id="PF03816"/>
    </source>
</evidence>
<keyword evidence="7" id="KW-1185">Reference proteome</keyword>
<evidence type="ECO:0000313" key="6">
    <source>
        <dbReference type="EMBL" id="KAB1989734.1"/>
    </source>
</evidence>
<dbReference type="InterPro" id="IPR027381">
    <property type="entry name" value="LytR/CpsA/Psr_C"/>
</dbReference>
<evidence type="ECO:0000256" key="1">
    <source>
        <dbReference type="ARBA" id="ARBA00006068"/>
    </source>
</evidence>
<organism evidence="6 7">
    <name type="scientific">Streptomyces triticiradicis</name>
    <dbReference type="NCBI Taxonomy" id="2651189"/>
    <lineage>
        <taxon>Bacteria</taxon>
        <taxon>Bacillati</taxon>
        <taxon>Actinomycetota</taxon>
        <taxon>Actinomycetes</taxon>
        <taxon>Kitasatosporales</taxon>
        <taxon>Streptomycetaceae</taxon>
        <taxon>Streptomyces</taxon>
    </lineage>
</organism>
<dbReference type="InterPro" id="IPR050922">
    <property type="entry name" value="LytR/CpsA/Psr_CW_biosynth"/>
</dbReference>
<comment type="similarity">
    <text evidence="1">Belongs to the LytR/CpsA/Psr (LCP) family.</text>
</comment>
<protein>
    <submittedName>
        <fullName evidence="6">LytR family transcriptional regulator</fullName>
    </submittedName>
</protein>
<feature type="region of interest" description="Disordered" evidence="2">
    <location>
        <begin position="553"/>
        <end position="602"/>
    </location>
</feature>
<keyword evidence="3" id="KW-0472">Membrane</keyword>
<gene>
    <name evidence="6" type="ORF">F8144_05115</name>
</gene>
<evidence type="ECO:0000256" key="2">
    <source>
        <dbReference type="SAM" id="MobiDB-lite"/>
    </source>
</evidence>
<keyword evidence="3" id="KW-0812">Transmembrane</keyword>
<sequence>MSEQVSRGRPRGGSGTGRVAGPREGATQRRWRTVDTQGGRNIDPADQWVLDPETGDYRLREGTGDAPAATVPAQGGRRARREGERRSAPEPDEGGTEGGGTGGGTRRGGAGRSRKAKRSTKRKVLMWTAGTLGFVLVAGTTGAYLLYRHFNGNISTVDVGSAGSKNATSDDAVNILVIGTDSRIGLGGKYGDAGSVGHADTTILFHVAKDRSNATAMSIPRDMITGIPACPTKQKDGSIKTIKGTPKATYSPRFNESLGQAGRDPGCTMRTVTALTGLPVDHFILVNFEAVKTLSTAVGGVPICLTHDIDDTDERGQGSHLRLPAGPHTVQGEQALQFVRTRHSLKNGSDLDRIDLQKQFLGSMIRQMKSGNTLTDPRKLFKLANAATKSLTVDTGIGGVDKLTALAKDLNRVDPEHITFTTLPVVDNPAEGKSHRTVVVDGSRAPALFSALKNDVSLTEVAKKPTASDAKLKGPKADPSQVRVTVYNGGGPQGSAQTTLEWLQNTKGVAHSTNGGNAPGVRQDRTTLAYGPDQADQARALAAMMGLSASALHPGKDGSRAGTDMTLTLGRDFKGPGVPVTGPAKPPADVPQSQADKNVCVG</sequence>
<dbReference type="PANTHER" id="PTHR33392:SF6">
    <property type="entry name" value="POLYISOPRENYL-TEICHOIC ACID--PEPTIDOGLYCAN TEICHOIC ACID TRANSFERASE TAGU"/>
    <property type="match status" value="1"/>
</dbReference>
<name>A0A7J5DLZ4_9ACTN</name>